<dbReference type="Gene3D" id="3.90.25.10">
    <property type="entry name" value="UDP-galactose 4-epimerase, domain 1"/>
    <property type="match status" value="1"/>
</dbReference>
<dbReference type="RefSeq" id="WP_091456393.1">
    <property type="nucleotide sequence ID" value="NZ_FMHU01000001.1"/>
</dbReference>
<feature type="domain" description="NAD-dependent epimerase/dehydratase" evidence="3">
    <location>
        <begin position="34"/>
        <end position="273"/>
    </location>
</feature>
<dbReference type="InterPro" id="IPR036291">
    <property type="entry name" value="NAD(P)-bd_dom_sf"/>
</dbReference>
<evidence type="ECO:0000256" key="2">
    <source>
        <dbReference type="SAM" id="MobiDB-lite"/>
    </source>
</evidence>
<evidence type="ECO:0000259" key="3">
    <source>
        <dbReference type="Pfam" id="PF01370"/>
    </source>
</evidence>
<dbReference type="PANTHER" id="PTHR43000">
    <property type="entry name" value="DTDP-D-GLUCOSE 4,6-DEHYDRATASE-RELATED"/>
    <property type="match status" value="1"/>
</dbReference>
<dbReference type="AlphaFoldDB" id="A0A1C6RLV3"/>
<evidence type="ECO:0000313" key="4">
    <source>
        <dbReference type="EMBL" id="SCL18026.1"/>
    </source>
</evidence>
<keyword evidence="5" id="KW-1185">Reference proteome</keyword>
<evidence type="ECO:0000256" key="1">
    <source>
        <dbReference type="ARBA" id="ARBA00007637"/>
    </source>
</evidence>
<dbReference type="Gene3D" id="3.40.50.720">
    <property type="entry name" value="NAD(P)-binding Rossmann-like Domain"/>
    <property type="match status" value="1"/>
</dbReference>
<name>A0A1C6RLV3_9ACTN</name>
<dbReference type="Proteomes" id="UP000198906">
    <property type="component" value="Unassembled WGS sequence"/>
</dbReference>
<dbReference type="Pfam" id="PF01370">
    <property type="entry name" value="Epimerase"/>
    <property type="match status" value="1"/>
</dbReference>
<evidence type="ECO:0000313" key="5">
    <source>
        <dbReference type="Proteomes" id="UP000198906"/>
    </source>
</evidence>
<protein>
    <submittedName>
        <fullName evidence="4">CDP-glucose 4,6-dehydratase</fullName>
    </submittedName>
</protein>
<reference evidence="5" key="1">
    <citation type="submission" date="2016-06" db="EMBL/GenBank/DDBJ databases">
        <authorList>
            <person name="Varghese N."/>
        </authorList>
    </citation>
    <scope>NUCLEOTIDE SEQUENCE [LARGE SCALE GENOMIC DNA]</scope>
    <source>
        <strain evidence="5">DSM 46123</strain>
    </source>
</reference>
<organism evidence="4 5">
    <name type="scientific">Micromonospora inyonensis</name>
    <dbReference type="NCBI Taxonomy" id="47866"/>
    <lineage>
        <taxon>Bacteria</taxon>
        <taxon>Bacillati</taxon>
        <taxon>Actinomycetota</taxon>
        <taxon>Actinomycetes</taxon>
        <taxon>Micromonosporales</taxon>
        <taxon>Micromonosporaceae</taxon>
        <taxon>Micromonospora</taxon>
    </lineage>
</organism>
<feature type="region of interest" description="Disordered" evidence="2">
    <location>
        <begin position="1"/>
        <end position="21"/>
    </location>
</feature>
<gene>
    <name evidence="4" type="ORF">GA0074694_2211</name>
</gene>
<proteinExistence type="inferred from homology"/>
<dbReference type="EMBL" id="FMHU01000001">
    <property type="protein sequence ID" value="SCL18026.1"/>
    <property type="molecule type" value="Genomic_DNA"/>
</dbReference>
<feature type="compositionally biased region" description="Basic and acidic residues" evidence="2">
    <location>
        <begin position="1"/>
        <end position="20"/>
    </location>
</feature>
<comment type="similarity">
    <text evidence="1">Belongs to the NAD(P)-dependent epimerase/dehydratase family.</text>
</comment>
<sequence length="348" mass="37857">MSGEERLFGDETDGRRERDTPGGGFSFWADRRCLVTGGYGFGGSHLVARLLELGASVVVLDRVRRPESYLSRAGLEPHVTIVQADIRDAATVEQVIATHRVQDVFHLAAQPLVPLSVAEPAETLDVNANGTFILLEAVRRAGTIASFVFASSGAYYGEHHDDRALREDDPARVGRNLYGASKIAADMAVQAYARTYGLPASVCRFMNTYGPGDQNKGRLIPHAIRTLAAGKPYEFGHRDDGSTQLDFLYVSDMVEGYLAAAERLAIAPGSCYNFGTGTATGIADVARMVSERYDGVRREPTFGGPPRTRSLRKRLDVTRAATELGWQARVSLAEGLDLTLSHARGWPR</sequence>
<accession>A0A1C6RLV3</accession>
<dbReference type="SUPFAM" id="SSF51735">
    <property type="entry name" value="NAD(P)-binding Rossmann-fold domains"/>
    <property type="match status" value="1"/>
</dbReference>
<dbReference type="STRING" id="47866.GA0074694_2211"/>
<dbReference type="InterPro" id="IPR001509">
    <property type="entry name" value="Epimerase_deHydtase"/>
</dbReference>